<evidence type="ECO:0000256" key="9">
    <source>
        <dbReference type="ARBA" id="ARBA00023136"/>
    </source>
</evidence>
<evidence type="ECO:0000256" key="7">
    <source>
        <dbReference type="ARBA" id="ARBA00022989"/>
    </source>
</evidence>
<keyword evidence="6 10" id="KW-0653">Protein transport</keyword>
<comment type="similarity">
    <text evidence="2 10">Belongs to the SEC61-beta family.</text>
</comment>
<keyword evidence="3 10" id="KW-0813">Transport</keyword>
<comment type="subcellular location">
    <subcellularLocation>
        <location evidence="1">Endoplasmic reticulum membrane</location>
        <topology evidence="1">Single-pass membrane protein</topology>
    </subcellularLocation>
</comment>
<dbReference type="GO" id="GO:0006614">
    <property type="term" value="P:SRP-dependent cotranslational protein targeting to membrane"/>
    <property type="evidence" value="ECO:0007669"/>
    <property type="project" value="EnsemblFungi"/>
</dbReference>
<dbReference type="PIRSF" id="PIRSF006398">
    <property type="entry name" value="Sec61_beta_euk"/>
    <property type="match status" value="1"/>
</dbReference>
<keyword evidence="8 10" id="KW-0811">Translocation</keyword>
<evidence type="ECO:0000256" key="4">
    <source>
        <dbReference type="ARBA" id="ARBA00022692"/>
    </source>
</evidence>
<proteinExistence type="inferred from homology"/>
<dbReference type="AlphaFoldDB" id="G8BTH0"/>
<dbReference type="GO" id="GO:0006886">
    <property type="term" value="P:intracellular protein transport"/>
    <property type="evidence" value="ECO:0007669"/>
    <property type="project" value="InterPro"/>
</dbReference>
<dbReference type="STRING" id="1071381.G8BTH0"/>
<dbReference type="OMA" id="FITCIMA"/>
<accession>G8BTH0</accession>
<dbReference type="Proteomes" id="UP000005666">
    <property type="component" value="Chromosome 5"/>
</dbReference>
<dbReference type="EMBL" id="HE612860">
    <property type="protein sequence ID" value="CCE63198.1"/>
    <property type="molecule type" value="Genomic_DNA"/>
</dbReference>
<reference evidence="13 14" key="1">
    <citation type="journal article" date="2011" name="Proc. Natl. Acad. Sci. U.S.A.">
        <title>Evolutionary erosion of yeast sex chromosomes by mating-type switching accidents.</title>
        <authorList>
            <person name="Gordon J.L."/>
            <person name="Armisen D."/>
            <person name="Proux-Wera E."/>
            <person name="Oheigeartaigh S.S."/>
            <person name="Byrne K.P."/>
            <person name="Wolfe K.H."/>
        </authorList>
    </citation>
    <scope>NUCLEOTIDE SEQUENCE [LARGE SCALE GENOMIC DNA]</scope>
    <source>
        <strain evidence="14">ATCC 24235 / CBS 4417 / NBRC 1672 / NRRL Y-8282 / UCD 70-5</strain>
    </source>
</reference>
<protein>
    <recommendedName>
        <fullName evidence="10">Protein transport protein Sec61 subunit beta</fullName>
    </recommendedName>
</protein>
<dbReference type="HOGENOM" id="CLU_133423_1_1_1"/>
<evidence type="ECO:0000313" key="13">
    <source>
        <dbReference type="EMBL" id="CCE63198.1"/>
    </source>
</evidence>
<dbReference type="GeneID" id="11531203"/>
<keyword evidence="4 12" id="KW-0812">Transmembrane</keyword>
<gene>
    <name evidence="13" type="primary">TPHA0E01040</name>
    <name evidence="13" type="ordered locus">TPHA_0E01040</name>
</gene>
<name>G8BTH0_TETPH</name>
<evidence type="ECO:0000256" key="11">
    <source>
        <dbReference type="SAM" id="MobiDB-lite"/>
    </source>
</evidence>
<dbReference type="Pfam" id="PF03911">
    <property type="entry name" value="Sec61_beta"/>
    <property type="match status" value="1"/>
</dbReference>
<comment type="function">
    <text evidence="10">Necessary for protein translocation in the endoplasmic reticulum.</text>
</comment>
<keyword evidence="14" id="KW-1185">Reference proteome</keyword>
<feature type="transmembrane region" description="Helical" evidence="12">
    <location>
        <begin position="63"/>
        <end position="82"/>
    </location>
</feature>
<feature type="region of interest" description="Disordered" evidence="11">
    <location>
        <begin position="1"/>
        <end position="44"/>
    </location>
</feature>
<dbReference type="RefSeq" id="XP_003685632.1">
    <property type="nucleotide sequence ID" value="XM_003685584.1"/>
</dbReference>
<dbReference type="InterPro" id="IPR030671">
    <property type="entry name" value="Sec61-beta/Sbh"/>
</dbReference>
<evidence type="ECO:0000256" key="3">
    <source>
        <dbReference type="ARBA" id="ARBA00022448"/>
    </source>
</evidence>
<keyword evidence="7 12" id="KW-1133">Transmembrane helix</keyword>
<evidence type="ECO:0000256" key="2">
    <source>
        <dbReference type="ARBA" id="ARBA00006103"/>
    </source>
</evidence>
<dbReference type="GO" id="GO:0005637">
    <property type="term" value="C:nuclear inner membrane"/>
    <property type="evidence" value="ECO:0007669"/>
    <property type="project" value="EnsemblFungi"/>
</dbReference>
<dbReference type="OrthoDB" id="5401193at2759"/>
<keyword evidence="5 10" id="KW-0256">Endoplasmic reticulum</keyword>
<evidence type="ECO:0000256" key="8">
    <source>
        <dbReference type="ARBA" id="ARBA00023010"/>
    </source>
</evidence>
<evidence type="ECO:0000256" key="10">
    <source>
        <dbReference type="PIRNR" id="PIRNR006398"/>
    </source>
</evidence>
<organism evidence="13 14">
    <name type="scientific">Tetrapisispora phaffii (strain ATCC 24235 / CBS 4417 / NBRC 1672 / NRRL Y-8282 / UCD 70-5)</name>
    <name type="common">Yeast</name>
    <name type="synonym">Fabospora phaffii</name>
    <dbReference type="NCBI Taxonomy" id="1071381"/>
    <lineage>
        <taxon>Eukaryota</taxon>
        <taxon>Fungi</taxon>
        <taxon>Dikarya</taxon>
        <taxon>Ascomycota</taxon>
        <taxon>Saccharomycotina</taxon>
        <taxon>Saccharomycetes</taxon>
        <taxon>Saccharomycetales</taxon>
        <taxon>Saccharomycetaceae</taxon>
        <taxon>Tetrapisispora</taxon>
    </lineage>
</organism>
<dbReference type="GO" id="GO:0005784">
    <property type="term" value="C:Sec61 translocon complex"/>
    <property type="evidence" value="ECO:0007669"/>
    <property type="project" value="UniProtKB-UniRule"/>
</dbReference>
<dbReference type="KEGG" id="tpf:TPHA_0E01040"/>
<dbReference type="GO" id="GO:0005085">
    <property type="term" value="F:guanyl-nucleotide exchange factor activity"/>
    <property type="evidence" value="ECO:0007669"/>
    <property type="project" value="EnsemblFungi"/>
</dbReference>
<evidence type="ECO:0000256" key="1">
    <source>
        <dbReference type="ARBA" id="ARBA00004389"/>
    </source>
</evidence>
<dbReference type="PANTHER" id="PTHR13509">
    <property type="entry name" value="SEC61 SUBUNIT BETA"/>
    <property type="match status" value="1"/>
</dbReference>
<evidence type="ECO:0000313" key="14">
    <source>
        <dbReference type="Proteomes" id="UP000005666"/>
    </source>
</evidence>
<dbReference type="eggNOG" id="KOG3457">
    <property type="taxonomic scope" value="Eukaryota"/>
</dbReference>
<evidence type="ECO:0000256" key="6">
    <source>
        <dbReference type="ARBA" id="ARBA00022927"/>
    </source>
</evidence>
<evidence type="ECO:0000256" key="12">
    <source>
        <dbReference type="SAM" id="Phobius"/>
    </source>
</evidence>
<evidence type="ECO:0000256" key="5">
    <source>
        <dbReference type="ARBA" id="ARBA00022824"/>
    </source>
</evidence>
<dbReference type="GO" id="GO:0071261">
    <property type="term" value="C:Ssh1 translocon complex"/>
    <property type="evidence" value="ECO:0007669"/>
    <property type="project" value="EnsemblFungi"/>
</dbReference>
<sequence>MVATPPPPGGQRILRRRRQVQSSKEKKAKQTPTSARSAGFGGSSGSILKVFTEEANAFRIDSLIVLFLAFGFVLSVFGLHIVNKMSGRLY</sequence>
<keyword evidence="9 10" id="KW-0472">Membrane</keyword>
<dbReference type="InterPro" id="IPR016482">
    <property type="entry name" value="SecG/Sec61-beta/Sbh"/>
</dbReference>